<proteinExistence type="predicted"/>
<evidence type="ECO:0000256" key="1">
    <source>
        <dbReference type="SAM" id="MobiDB-lite"/>
    </source>
</evidence>
<dbReference type="OrthoDB" id="3748111at2"/>
<dbReference type="RefSeq" id="WP_152811814.1">
    <property type="nucleotide sequence ID" value="NZ_VJXX01000001.1"/>
</dbReference>
<name>A0A7X1NMB4_9MICC</name>
<sequence>MATASGGQPSASATTVGEGPSASPTAAATLQPSPASSAGPATNLPVPVKPALAGENTAEGLEAFTKYWFELFSYGYETNDWAPFEAVTDPGCRTCAKYVDIVQSVYEKSQYIEGGEFQVGDFDTDFILNTQGSVQAFVSNGQSNITFYSASGEAIRTDTAPAPVVDVIFAVFTDDAWVLLDYGKPEGT</sequence>
<feature type="compositionally biased region" description="Polar residues" evidence="1">
    <location>
        <begin position="1"/>
        <end position="15"/>
    </location>
</feature>
<evidence type="ECO:0000313" key="4">
    <source>
        <dbReference type="Proteomes" id="UP000326464"/>
    </source>
</evidence>
<dbReference type="EMBL" id="VJXX01000001">
    <property type="protein sequence ID" value="MPY09422.1"/>
    <property type="molecule type" value="Genomic_DNA"/>
</dbReference>
<gene>
    <name evidence="3" type="ORF">FNH21_01560</name>
</gene>
<evidence type="ECO:0000259" key="2">
    <source>
        <dbReference type="Pfam" id="PF19843"/>
    </source>
</evidence>
<keyword evidence="4" id="KW-1185">Reference proteome</keyword>
<dbReference type="InterPro" id="IPR046281">
    <property type="entry name" value="DUF6318"/>
</dbReference>
<comment type="caution">
    <text evidence="3">The sequence shown here is derived from an EMBL/GenBank/DDBJ whole genome shotgun (WGS) entry which is preliminary data.</text>
</comment>
<dbReference type="AlphaFoldDB" id="A0A7X1NMB4"/>
<dbReference type="Proteomes" id="UP000326464">
    <property type="component" value="Unassembled WGS sequence"/>
</dbReference>
<protein>
    <recommendedName>
        <fullName evidence="2">DUF6318 domain-containing protein</fullName>
    </recommendedName>
</protein>
<reference evidence="4" key="1">
    <citation type="submission" date="2019-07" db="EMBL/GenBank/DDBJ databases">
        <title>Arthrobacter KR32 sp. nov., isolated from mountain cheese made of cows milk.</title>
        <authorList>
            <person name="Flegler A."/>
        </authorList>
    </citation>
    <scope>NUCLEOTIDE SEQUENCE [LARGE SCALE GENOMIC DNA]</scope>
    <source>
        <strain evidence="4">KR32</strain>
    </source>
</reference>
<feature type="domain" description="DUF6318" evidence="2">
    <location>
        <begin position="33"/>
        <end position="180"/>
    </location>
</feature>
<accession>A0A7X1NMB4</accession>
<feature type="compositionally biased region" description="Polar residues" evidence="1">
    <location>
        <begin position="22"/>
        <end position="40"/>
    </location>
</feature>
<feature type="region of interest" description="Disordered" evidence="1">
    <location>
        <begin position="1"/>
        <end position="42"/>
    </location>
</feature>
<organism evidence="3 4">
    <name type="scientific">Arthrobacter bussei</name>
    <dbReference type="NCBI Taxonomy" id="2594179"/>
    <lineage>
        <taxon>Bacteria</taxon>
        <taxon>Bacillati</taxon>
        <taxon>Actinomycetota</taxon>
        <taxon>Actinomycetes</taxon>
        <taxon>Micrococcales</taxon>
        <taxon>Micrococcaceae</taxon>
        <taxon>Arthrobacter</taxon>
    </lineage>
</organism>
<dbReference type="Pfam" id="PF19843">
    <property type="entry name" value="DUF6318"/>
    <property type="match status" value="1"/>
</dbReference>
<evidence type="ECO:0000313" key="3">
    <source>
        <dbReference type="EMBL" id="MPY09422.1"/>
    </source>
</evidence>